<evidence type="ECO:0000313" key="2">
    <source>
        <dbReference type="Proteomes" id="UP001194469"/>
    </source>
</evidence>
<gene>
    <name evidence="1" type="ORF">FVW20_16885</name>
</gene>
<protein>
    <submittedName>
        <fullName evidence="1">Uncharacterized protein</fullName>
    </submittedName>
</protein>
<comment type="caution">
    <text evidence="1">The sequence shown here is derived from an EMBL/GenBank/DDBJ whole genome shotgun (WGS) entry which is preliminary data.</text>
</comment>
<dbReference type="Proteomes" id="UP001194469">
    <property type="component" value="Unassembled WGS sequence"/>
</dbReference>
<sequence>MAYGKNISMDALQTLVEGRATEGTRRAGAVPKAGQRGAADPRFAALLAKGGGASPLGGVLAGGLGG</sequence>
<feature type="non-terminal residue" evidence="1">
    <location>
        <position position="66"/>
    </location>
</feature>
<dbReference type="EMBL" id="VRYY01000653">
    <property type="protein sequence ID" value="MBG3878634.1"/>
    <property type="molecule type" value="Genomic_DNA"/>
</dbReference>
<name>A0ABS0J845_9BACT</name>
<reference evidence="1 2" key="1">
    <citation type="submission" date="2019-08" db="EMBL/GenBank/DDBJ databases">
        <authorList>
            <person name="Luo N."/>
        </authorList>
    </citation>
    <scope>NUCLEOTIDE SEQUENCE [LARGE SCALE GENOMIC DNA]</scope>
    <source>
        <strain evidence="1 2">NCIMB 9442</strain>
    </source>
</reference>
<accession>A0ABS0J845</accession>
<organism evidence="1 2">
    <name type="scientific">Nitratidesulfovibrio oxamicus</name>
    <dbReference type="NCBI Taxonomy" id="32016"/>
    <lineage>
        <taxon>Bacteria</taxon>
        <taxon>Pseudomonadati</taxon>
        <taxon>Thermodesulfobacteriota</taxon>
        <taxon>Desulfovibrionia</taxon>
        <taxon>Desulfovibrionales</taxon>
        <taxon>Desulfovibrionaceae</taxon>
        <taxon>Nitratidesulfovibrio</taxon>
    </lineage>
</organism>
<proteinExistence type="predicted"/>
<evidence type="ECO:0000313" key="1">
    <source>
        <dbReference type="EMBL" id="MBG3878634.1"/>
    </source>
</evidence>
<keyword evidence="2" id="KW-1185">Reference proteome</keyword>